<sequence length="168" mass="18658">MWLTLIIQWFHVLLGIFWFGSVLYLNVIVIPTILRFPVEQQRIITVPLGAFTERILTPVSILVILLGIVRGTVLGPIHDLSFLLGTSYGITFLVAMLMTIALALWGTFVSGRAAKQLNEMPLTEGMLAQGTTSVAFATQLQRVKLFVLLELVGFFLIFTTMILMGFGI</sequence>
<keyword evidence="1" id="KW-0812">Transmembrane</keyword>
<comment type="caution">
    <text evidence="2">The sequence shown here is derived from an EMBL/GenBank/DDBJ whole genome shotgun (WGS) entry which is preliminary data.</text>
</comment>
<name>A0A402BEF4_9CHLR</name>
<evidence type="ECO:0000313" key="2">
    <source>
        <dbReference type="EMBL" id="GCE29778.1"/>
    </source>
</evidence>
<protein>
    <recommendedName>
        <fullName evidence="4">Copper resistance protein D domain-containing protein</fullName>
    </recommendedName>
</protein>
<dbReference type="Proteomes" id="UP000287171">
    <property type="component" value="Unassembled WGS sequence"/>
</dbReference>
<proteinExistence type="predicted"/>
<evidence type="ECO:0000256" key="1">
    <source>
        <dbReference type="SAM" id="Phobius"/>
    </source>
</evidence>
<dbReference type="AlphaFoldDB" id="A0A402BEF4"/>
<evidence type="ECO:0000313" key="3">
    <source>
        <dbReference type="Proteomes" id="UP000287171"/>
    </source>
</evidence>
<feature type="transmembrane region" description="Helical" evidence="1">
    <location>
        <begin position="55"/>
        <end position="77"/>
    </location>
</feature>
<evidence type="ECO:0008006" key="4">
    <source>
        <dbReference type="Google" id="ProtNLM"/>
    </source>
</evidence>
<gene>
    <name evidence="2" type="ORF">KDA_52620</name>
</gene>
<keyword evidence="1" id="KW-1133">Transmembrane helix</keyword>
<organism evidence="2 3">
    <name type="scientific">Dictyobacter alpinus</name>
    <dbReference type="NCBI Taxonomy" id="2014873"/>
    <lineage>
        <taxon>Bacteria</taxon>
        <taxon>Bacillati</taxon>
        <taxon>Chloroflexota</taxon>
        <taxon>Ktedonobacteria</taxon>
        <taxon>Ktedonobacterales</taxon>
        <taxon>Dictyobacteraceae</taxon>
        <taxon>Dictyobacter</taxon>
    </lineage>
</organism>
<keyword evidence="1" id="KW-0472">Membrane</keyword>
<keyword evidence="3" id="KW-1185">Reference proteome</keyword>
<reference evidence="3" key="1">
    <citation type="submission" date="2018-12" db="EMBL/GenBank/DDBJ databases">
        <title>Tengunoibacter tsumagoiensis gen. nov., sp. nov., Dictyobacter kobayashii sp. nov., D. alpinus sp. nov., and D. joshuensis sp. nov. and description of Dictyobacteraceae fam. nov. within the order Ktedonobacterales isolated from Tengu-no-mugimeshi.</title>
        <authorList>
            <person name="Wang C.M."/>
            <person name="Zheng Y."/>
            <person name="Sakai Y."/>
            <person name="Toyoda A."/>
            <person name="Minakuchi Y."/>
            <person name="Abe K."/>
            <person name="Yokota A."/>
            <person name="Yabe S."/>
        </authorList>
    </citation>
    <scope>NUCLEOTIDE SEQUENCE [LARGE SCALE GENOMIC DNA]</scope>
    <source>
        <strain evidence="3">Uno16</strain>
    </source>
</reference>
<feature type="transmembrane region" description="Helical" evidence="1">
    <location>
        <begin position="145"/>
        <end position="166"/>
    </location>
</feature>
<feature type="transmembrane region" description="Helical" evidence="1">
    <location>
        <begin position="89"/>
        <end position="110"/>
    </location>
</feature>
<accession>A0A402BEF4</accession>
<dbReference type="RefSeq" id="WP_126629986.1">
    <property type="nucleotide sequence ID" value="NZ_BIFT01000002.1"/>
</dbReference>
<dbReference type="EMBL" id="BIFT01000002">
    <property type="protein sequence ID" value="GCE29778.1"/>
    <property type="molecule type" value="Genomic_DNA"/>
</dbReference>
<feature type="transmembrane region" description="Helical" evidence="1">
    <location>
        <begin position="6"/>
        <end position="34"/>
    </location>
</feature>
<dbReference type="OrthoDB" id="163110at2"/>